<dbReference type="GO" id="GO:0005634">
    <property type="term" value="C:nucleus"/>
    <property type="evidence" value="ECO:0007669"/>
    <property type="project" value="UniProtKB-SubCell"/>
</dbReference>
<dbReference type="AlphaFoldDB" id="A0AAD7PQT6"/>
<dbReference type="PROSITE" id="PS50808">
    <property type="entry name" value="ZF_BED"/>
    <property type="match status" value="1"/>
</dbReference>
<organism evidence="9 10">
    <name type="scientific">Quillaja saponaria</name>
    <name type="common">Soap bark tree</name>
    <dbReference type="NCBI Taxonomy" id="32244"/>
    <lineage>
        <taxon>Eukaryota</taxon>
        <taxon>Viridiplantae</taxon>
        <taxon>Streptophyta</taxon>
        <taxon>Embryophyta</taxon>
        <taxon>Tracheophyta</taxon>
        <taxon>Spermatophyta</taxon>
        <taxon>Magnoliopsida</taxon>
        <taxon>eudicotyledons</taxon>
        <taxon>Gunneridae</taxon>
        <taxon>Pentapetalae</taxon>
        <taxon>rosids</taxon>
        <taxon>fabids</taxon>
        <taxon>Fabales</taxon>
        <taxon>Quillajaceae</taxon>
        <taxon>Quillaja</taxon>
    </lineage>
</organism>
<gene>
    <name evidence="9" type="ORF">O6P43_014341</name>
</gene>
<dbReference type="GO" id="GO:0008270">
    <property type="term" value="F:zinc ion binding"/>
    <property type="evidence" value="ECO:0007669"/>
    <property type="project" value="UniProtKB-KW"/>
</dbReference>
<dbReference type="Pfam" id="PF04937">
    <property type="entry name" value="DUF659"/>
    <property type="match status" value="1"/>
</dbReference>
<feature type="domain" description="BED-type" evidence="8">
    <location>
        <begin position="9"/>
        <end position="67"/>
    </location>
</feature>
<comment type="caution">
    <text evidence="9">The sequence shown here is derived from an EMBL/GenBank/DDBJ whole genome shotgun (WGS) entry which is preliminary data.</text>
</comment>
<keyword evidence="2" id="KW-0479">Metal-binding</keyword>
<protein>
    <submittedName>
        <fullName evidence="9">HAT transposon superfamily</fullName>
    </submittedName>
</protein>
<dbReference type="KEGG" id="qsa:O6P43_014341"/>
<dbReference type="PANTHER" id="PTHR32166:SF88">
    <property type="entry name" value="HAT TRANSPOSON SUPERFAMILY"/>
    <property type="match status" value="1"/>
</dbReference>
<sequence length="755" mass="86148">MEPVPITPQKHDPAWKHCQMFKNGERMQLKCIYCGKMFKGGGIHRIKEHLAGQKGNASTCLCVPNDIRVQMQQSLDGVVVKKRKKQKIEEEVMNITPIASDVHLIANQDVENTEIQLIGVPNAVETNSSLLVNSEDVVDRSIQRRKRGTGKNPTSNSANIDGVSINGTALALCSKKVDNQVHMAIGRFLYDIGAPLDAVNSVYFQQMIAAIVSGGSGVVPPSYHDLRGWVLKDSFEEVRNDIDKCKETWFRTGCSVLVDQWSTETGRTFLSFFAYCPERTVFLKSLDASEIINSWEDLYELLKQVVEEVGVEHVLQVISPGEEQYFVAGRRLADTIPTLYWTPCAARTVDLVLEDFGNLEWISTVIEQARCITSFVYNHSVVLNMVRRYTFGNDIVEPAFSHFATNFATLKQMVDLKHNLQAMVTSQEWMDCLYAKKKGGLEMLDYVSNQTFWSSCELIVRLTIPLLQVLRIVGSNKRPAMGYVYAGIYRAKETIKKELVKREDYMVYWNIMDHRWEQLWHHPLHAAGFYLNPKFFYSIQGDIHSKILSGMFDCIERLVSDTKVQDKIIKEINSYKTAAGDFGRKMAVRARDSLLPAEWWSTYGGGCPNLTRLAIRILTQTCSSMGCKRNKIPFEQIHNTRNYVERQRLSDLVFVHYNLRLREKVGTSKEQDFIDPISFEGISLVEDWVRAKDMYMEDYGNSDWMALDRCSINSMLIRPPKDETEDLGEGFDDYEIFSCMKDGDDDNAGEKVLNH</sequence>
<dbReference type="GO" id="GO:0046983">
    <property type="term" value="F:protein dimerization activity"/>
    <property type="evidence" value="ECO:0007669"/>
    <property type="project" value="InterPro"/>
</dbReference>
<evidence type="ECO:0000313" key="9">
    <source>
        <dbReference type="EMBL" id="KAJ7964543.1"/>
    </source>
</evidence>
<keyword evidence="4" id="KW-0862">Zinc</keyword>
<dbReference type="InterPro" id="IPR007021">
    <property type="entry name" value="DUF659"/>
</dbReference>
<dbReference type="InterPro" id="IPR003656">
    <property type="entry name" value="Znf_BED"/>
</dbReference>
<proteinExistence type="predicted"/>
<keyword evidence="6" id="KW-0539">Nucleus</keyword>
<dbReference type="Pfam" id="PF05699">
    <property type="entry name" value="Dimer_Tnp_hAT"/>
    <property type="match status" value="1"/>
</dbReference>
<evidence type="ECO:0000256" key="4">
    <source>
        <dbReference type="ARBA" id="ARBA00022833"/>
    </source>
</evidence>
<keyword evidence="3 7" id="KW-0863">Zinc-finger</keyword>
<evidence type="ECO:0000313" key="10">
    <source>
        <dbReference type="Proteomes" id="UP001163823"/>
    </source>
</evidence>
<dbReference type="SUPFAM" id="SSF53098">
    <property type="entry name" value="Ribonuclease H-like"/>
    <property type="match status" value="1"/>
</dbReference>
<evidence type="ECO:0000256" key="1">
    <source>
        <dbReference type="ARBA" id="ARBA00004123"/>
    </source>
</evidence>
<name>A0AAD7PQT6_QUISA</name>
<keyword evidence="5" id="KW-0238">DNA-binding</keyword>
<dbReference type="InterPro" id="IPR012337">
    <property type="entry name" value="RNaseH-like_sf"/>
</dbReference>
<evidence type="ECO:0000256" key="3">
    <source>
        <dbReference type="ARBA" id="ARBA00022771"/>
    </source>
</evidence>
<evidence type="ECO:0000259" key="8">
    <source>
        <dbReference type="PROSITE" id="PS50808"/>
    </source>
</evidence>
<evidence type="ECO:0000256" key="7">
    <source>
        <dbReference type="PROSITE-ProRule" id="PRU00027"/>
    </source>
</evidence>
<evidence type="ECO:0000256" key="5">
    <source>
        <dbReference type="ARBA" id="ARBA00023125"/>
    </source>
</evidence>
<dbReference type="GO" id="GO:0003677">
    <property type="term" value="F:DNA binding"/>
    <property type="evidence" value="ECO:0007669"/>
    <property type="project" value="UniProtKB-KW"/>
</dbReference>
<accession>A0AAD7PQT6</accession>
<evidence type="ECO:0000256" key="2">
    <source>
        <dbReference type="ARBA" id="ARBA00022723"/>
    </source>
</evidence>
<evidence type="ECO:0000256" key="6">
    <source>
        <dbReference type="ARBA" id="ARBA00023242"/>
    </source>
</evidence>
<dbReference type="Proteomes" id="UP001163823">
    <property type="component" value="Chromosome 6"/>
</dbReference>
<comment type="subcellular location">
    <subcellularLocation>
        <location evidence="1">Nucleus</location>
    </subcellularLocation>
</comment>
<reference evidence="9" key="1">
    <citation type="journal article" date="2023" name="Science">
        <title>Elucidation of the pathway for biosynthesis of saponin adjuvants from the soapbark tree.</title>
        <authorList>
            <person name="Reed J."/>
            <person name="Orme A."/>
            <person name="El-Demerdash A."/>
            <person name="Owen C."/>
            <person name="Martin L.B.B."/>
            <person name="Misra R.C."/>
            <person name="Kikuchi S."/>
            <person name="Rejzek M."/>
            <person name="Martin A.C."/>
            <person name="Harkess A."/>
            <person name="Leebens-Mack J."/>
            <person name="Louveau T."/>
            <person name="Stephenson M.J."/>
            <person name="Osbourn A."/>
        </authorList>
    </citation>
    <scope>NUCLEOTIDE SEQUENCE</scope>
    <source>
        <strain evidence="9">S10</strain>
    </source>
</reference>
<dbReference type="InterPro" id="IPR008906">
    <property type="entry name" value="HATC_C_dom"/>
</dbReference>
<dbReference type="EMBL" id="JARAOO010000006">
    <property type="protein sequence ID" value="KAJ7964543.1"/>
    <property type="molecule type" value="Genomic_DNA"/>
</dbReference>
<keyword evidence="10" id="KW-1185">Reference proteome</keyword>
<dbReference type="PANTHER" id="PTHR32166">
    <property type="entry name" value="OSJNBA0013A04.12 PROTEIN"/>
    <property type="match status" value="1"/>
</dbReference>